<dbReference type="InterPro" id="IPR012674">
    <property type="entry name" value="Calycin"/>
</dbReference>
<dbReference type="OrthoDB" id="2352933at2"/>
<accession>A0A075LTT9</accession>
<dbReference type="InterPro" id="IPR015231">
    <property type="entry name" value="DUF1934"/>
</dbReference>
<name>A0A075LTT9_9BACI</name>
<dbReference type="Pfam" id="PF09148">
    <property type="entry name" value="DUF1934"/>
    <property type="match status" value="1"/>
</dbReference>
<proteinExistence type="predicted"/>
<evidence type="ECO:0000313" key="4">
    <source>
        <dbReference type="Proteomes" id="UP000199735"/>
    </source>
</evidence>
<accession>A0AAX2EFW6</accession>
<dbReference type="HOGENOM" id="CLU_120388_2_1_9"/>
<dbReference type="RefSeq" id="WP_038564018.1">
    <property type="nucleotide sequence ID" value="NZ_CP008876.1"/>
</dbReference>
<dbReference type="SUPFAM" id="SSF50814">
    <property type="entry name" value="Lipocalins"/>
    <property type="match status" value="1"/>
</dbReference>
<reference evidence="2 4" key="2">
    <citation type="submission" date="2016-10" db="EMBL/GenBank/DDBJ databases">
        <authorList>
            <person name="Varghese N."/>
            <person name="Submissions S."/>
        </authorList>
    </citation>
    <scope>NUCLEOTIDE SEQUENCE [LARGE SCALE GENOMIC DNA]</scope>
    <source>
        <strain evidence="2 4">DSM 21619</strain>
    </source>
</reference>
<dbReference type="EMBL" id="CP008876">
    <property type="protein sequence ID" value="AIF67838.1"/>
    <property type="molecule type" value="Genomic_DNA"/>
</dbReference>
<evidence type="ECO:0000313" key="3">
    <source>
        <dbReference type="Proteomes" id="UP000027980"/>
    </source>
</evidence>
<gene>
    <name evidence="1" type="ORF">GZ22_15140</name>
    <name evidence="2" type="ORF">SAMN04489762_2016</name>
</gene>
<dbReference type="Gene3D" id="2.40.128.20">
    <property type="match status" value="1"/>
</dbReference>
<dbReference type="Proteomes" id="UP000199735">
    <property type="component" value="Unassembled WGS sequence"/>
</dbReference>
<reference evidence="1 3" key="1">
    <citation type="submission" date="2014-07" db="EMBL/GenBank/DDBJ databases">
        <title>Complete genome sequence of a moderately halophilic bacterium Terribacillus aidingensis MP602, isolated from Cryptomeria fortunei in Tianmu mountain in China.</title>
        <authorList>
            <person name="Wang Y."/>
            <person name="Lu P."/>
            <person name="Zhang L."/>
        </authorList>
    </citation>
    <scope>NUCLEOTIDE SEQUENCE [LARGE SCALE GENOMIC DNA]</scope>
    <source>
        <strain evidence="1 3">MP602</strain>
    </source>
</reference>
<organism evidence="1 3">
    <name type="scientific">Terribacillus saccharophilus</name>
    <dbReference type="NCBI Taxonomy" id="361277"/>
    <lineage>
        <taxon>Bacteria</taxon>
        <taxon>Bacillati</taxon>
        <taxon>Bacillota</taxon>
        <taxon>Bacilli</taxon>
        <taxon>Bacillales</taxon>
        <taxon>Bacillaceae</taxon>
        <taxon>Terribacillus</taxon>
    </lineage>
</organism>
<dbReference type="GeneID" id="34221968"/>
<dbReference type="AlphaFoldDB" id="A0A075LTT9"/>
<dbReference type="KEGG" id="tap:GZ22_15140"/>
<evidence type="ECO:0000313" key="2">
    <source>
        <dbReference type="EMBL" id="SEN34795.1"/>
    </source>
</evidence>
<dbReference type="EMBL" id="FOCD01000002">
    <property type="protein sequence ID" value="SEN34795.1"/>
    <property type="molecule type" value="Genomic_DNA"/>
</dbReference>
<protein>
    <submittedName>
        <fullName evidence="2">Uncharacterized beta-barrel protein YwiB, DUF1934 family</fullName>
    </submittedName>
</protein>
<sequence>MRQTKIPVWIEMNTAITEEDDTEYTTLKAAGTYSANGGLTVVNFTEESEEVGETKTLITITGDKVSIKRSGGFEMKQVFIKNQPTENVYRHPYGTMHMETSTHAMTFSPLTTGSPAELTISYTVTLNQAQSRRHALTLRVQEESNG</sequence>
<dbReference type="Proteomes" id="UP000027980">
    <property type="component" value="Chromosome"/>
</dbReference>
<evidence type="ECO:0000313" key="1">
    <source>
        <dbReference type="EMBL" id="AIF67838.1"/>
    </source>
</evidence>